<evidence type="ECO:0000313" key="3">
    <source>
        <dbReference type="Proteomes" id="UP000183257"/>
    </source>
</evidence>
<dbReference type="Proteomes" id="UP000183257">
    <property type="component" value="Unassembled WGS sequence"/>
</dbReference>
<dbReference type="InterPro" id="IPR010879">
    <property type="entry name" value="DUF1508"/>
</dbReference>
<sequence>MIHITKNKDNTFTFRLKTENNIVLLQGDSFSSKEELNTTIKNIVPAINSLNIFERKTDYNGKFLFNLKNLEGKVIGKSQFYSSEAGMENGIKNLKNNISSLYNL</sequence>
<reference evidence="3" key="1">
    <citation type="submission" date="2016-11" db="EMBL/GenBank/DDBJ databases">
        <authorList>
            <person name="Varghese N."/>
            <person name="Submissions S."/>
        </authorList>
    </citation>
    <scope>NUCLEOTIDE SEQUENCE [LARGE SCALE GENOMIC DNA]</scope>
    <source>
        <strain evidence="3">DSM 24786</strain>
    </source>
</reference>
<dbReference type="RefSeq" id="WP_072301963.1">
    <property type="nucleotide sequence ID" value="NZ_FPIY01000001.1"/>
</dbReference>
<accession>A0A1K1M277</accession>
<dbReference type="PANTHER" id="PTHR40606:SF1">
    <property type="entry name" value="UPF0339 PROTEIN YEGP"/>
    <property type="match status" value="1"/>
</dbReference>
<dbReference type="SUPFAM" id="SSF160113">
    <property type="entry name" value="YegP-like"/>
    <property type="match status" value="2"/>
</dbReference>
<proteinExistence type="predicted"/>
<dbReference type="EMBL" id="FPIY01000001">
    <property type="protein sequence ID" value="SFW17191.1"/>
    <property type="molecule type" value="Genomic_DNA"/>
</dbReference>
<keyword evidence="3" id="KW-1185">Reference proteome</keyword>
<dbReference type="Gene3D" id="2.30.29.80">
    <property type="match status" value="1"/>
</dbReference>
<dbReference type="InterPro" id="IPR036913">
    <property type="entry name" value="YegP-like_sf"/>
</dbReference>
<dbReference type="Pfam" id="PF07411">
    <property type="entry name" value="DUF1508"/>
    <property type="match status" value="1"/>
</dbReference>
<name>A0A1K1M277_9FLAO</name>
<dbReference type="AlphaFoldDB" id="A0A1K1M277"/>
<feature type="domain" description="DUF1508" evidence="1">
    <location>
        <begin position="58"/>
        <end position="97"/>
    </location>
</feature>
<dbReference type="OrthoDB" id="9802792at2"/>
<evidence type="ECO:0000259" key="1">
    <source>
        <dbReference type="Pfam" id="PF07411"/>
    </source>
</evidence>
<dbReference type="STRING" id="76595.SAMN05660313_00272"/>
<evidence type="ECO:0000313" key="2">
    <source>
        <dbReference type="EMBL" id="SFW17191.1"/>
    </source>
</evidence>
<dbReference type="PANTHER" id="PTHR40606">
    <property type="match status" value="1"/>
</dbReference>
<dbReference type="InterPro" id="IPR051141">
    <property type="entry name" value="UPF0339_domain"/>
</dbReference>
<gene>
    <name evidence="2" type="ORF">SAMN05660313_00272</name>
</gene>
<protein>
    <recommendedName>
        <fullName evidence="1">DUF1508 domain-containing protein</fullName>
    </recommendedName>
</protein>
<organism evidence="2 3">
    <name type="scientific">Cellulophaga fucicola</name>
    <dbReference type="NCBI Taxonomy" id="76595"/>
    <lineage>
        <taxon>Bacteria</taxon>
        <taxon>Pseudomonadati</taxon>
        <taxon>Bacteroidota</taxon>
        <taxon>Flavobacteriia</taxon>
        <taxon>Flavobacteriales</taxon>
        <taxon>Flavobacteriaceae</taxon>
        <taxon>Cellulophaga</taxon>
    </lineage>
</organism>